<dbReference type="AlphaFoldDB" id="A0A0P0UZG4"/>
<sequence>MEISGEDTIQAERAQSIPERWDLGKWKEPRLVGEGISIASGQDLNRRVPRLVGKPPHRLLLPPRSGEQRERNEREISARKHKPLYRLSLNLRDSRSKGSAWKQRTN</sequence>
<reference evidence="3" key="1">
    <citation type="journal article" date="2005" name="Nature">
        <title>The map-based sequence of the rice genome.</title>
        <authorList>
            <consortium name="International rice genome sequencing project (IRGSP)"/>
            <person name="Matsumoto T."/>
            <person name="Wu J."/>
            <person name="Kanamori H."/>
            <person name="Katayose Y."/>
            <person name="Fujisawa M."/>
            <person name="Namiki N."/>
            <person name="Mizuno H."/>
            <person name="Yamamoto K."/>
            <person name="Antonio B.A."/>
            <person name="Baba T."/>
            <person name="Sakata K."/>
            <person name="Nagamura Y."/>
            <person name="Aoki H."/>
            <person name="Arikawa K."/>
            <person name="Arita K."/>
            <person name="Bito T."/>
            <person name="Chiden Y."/>
            <person name="Fujitsuka N."/>
            <person name="Fukunaka R."/>
            <person name="Hamada M."/>
            <person name="Harada C."/>
            <person name="Hayashi A."/>
            <person name="Hijishita S."/>
            <person name="Honda M."/>
            <person name="Hosokawa S."/>
            <person name="Ichikawa Y."/>
            <person name="Idonuma A."/>
            <person name="Iijima M."/>
            <person name="Ikeda M."/>
            <person name="Ikeno M."/>
            <person name="Ito K."/>
            <person name="Ito S."/>
            <person name="Ito T."/>
            <person name="Ito Y."/>
            <person name="Ito Y."/>
            <person name="Iwabuchi A."/>
            <person name="Kamiya K."/>
            <person name="Karasawa W."/>
            <person name="Kurita K."/>
            <person name="Katagiri S."/>
            <person name="Kikuta A."/>
            <person name="Kobayashi H."/>
            <person name="Kobayashi N."/>
            <person name="Machita K."/>
            <person name="Maehara T."/>
            <person name="Masukawa M."/>
            <person name="Mizubayashi T."/>
            <person name="Mukai Y."/>
            <person name="Nagasaki H."/>
            <person name="Nagata Y."/>
            <person name="Naito S."/>
            <person name="Nakashima M."/>
            <person name="Nakama Y."/>
            <person name="Nakamichi Y."/>
            <person name="Nakamura M."/>
            <person name="Meguro A."/>
            <person name="Negishi M."/>
            <person name="Ohta I."/>
            <person name="Ohta T."/>
            <person name="Okamoto M."/>
            <person name="Ono N."/>
            <person name="Saji S."/>
            <person name="Sakaguchi M."/>
            <person name="Sakai K."/>
            <person name="Shibata M."/>
            <person name="Shimokawa T."/>
            <person name="Song J."/>
            <person name="Takazaki Y."/>
            <person name="Terasawa K."/>
            <person name="Tsugane M."/>
            <person name="Tsuji K."/>
            <person name="Ueda S."/>
            <person name="Waki K."/>
            <person name="Yamagata H."/>
            <person name="Yamamoto M."/>
            <person name="Yamamoto S."/>
            <person name="Yamane H."/>
            <person name="Yoshiki S."/>
            <person name="Yoshihara R."/>
            <person name="Yukawa K."/>
            <person name="Zhong H."/>
            <person name="Yano M."/>
            <person name="Yuan Q."/>
            <person name="Ouyang S."/>
            <person name="Liu J."/>
            <person name="Jones K.M."/>
            <person name="Gansberger K."/>
            <person name="Moffat K."/>
            <person name="Hill J."/>
            <person name="Bera J."/>
            <person name="Fadrosh D."/>
            <person name="Jin S."/>
            <person name="Johri S."/>
            <person name="Kim M."/>
            <person name="Overton L."/>
            <person name="Reardon M."/>
            <person name="Tsitrin T."/>
            <person name="Vuong H."/>
            <person name="Weaver B."/>
            <person name="Ciecko A."/>
            <person name="Tallon L."/>
            <person name="Jackson J."/>
            <person name="Pai G."/>
            <person name="Aken S.V."/>
            <person name="Utterback T."/>
            <person name="Reidmuller S."/>
            <person name="Feldblyum T."/>
            <person name="Hsiao J."/>
            <person name="Zismann V."/>
            <person name="Iobst S."/>
            <person name="de Vazeille A.R."/>
            <person name="Buell C.R."/>
            <person name="Ying K."/>
            <person name="Li Y."/>
            <person name="Lu T."/>
            <person name="Huang Y."/>
            <person name="Zhao Q."/>
            <person name="Feng Q."/>
            <person name="Zhang L."/>
            <person name="Zhu J."/>
            <person name="Weng Q."/>
            <person name="Mu J."/>
            <person name="Lu Y."/>
            <person name="Fan D."/>
            <person name="Liu Y."/>
            <person name="Guan J."/>
            <person name="Zhang Y."/>
            <person name="Yu S."/>
            <person name="Liu X."/>
            <person name="Zhang Y."/>
            <person name="Hong G."/>
            <person name="Han B."/>
            <person name="Choisne N."/>
            <person name="Demange N."/>
            <person name="Orjeda G."/>
            <person name="Samain S."/>
            <person name="Cattolico L."/>
            <person name="Pelletier E."/>
            <person name="Couloux A."/>
            <person name="Segurens B."/>
            <person name="Wincker P."/>
            <person name="D'Hont A."/>
            <person name="Scarpelli C."/>
            <person name="Weissenbach J."/>
            <person name="Salanoubat M."/>
            <person name="Quetier F."/>
            <person name="Yu Y."/>
            <person name="Kim H.R."/>
            <person name="Rambo T."/>
            <person name="Currie J."/>
            <person name="Collura K."/>
            <person name="Luo M."/>
            <person name="Yang T."/>
            <person name="Ammiraju J.S.S."/>
            <person name="Engler F."/>
            <person name="Soderlund C."/>
            <person name="Wing R.A."/>
            <person name="Palmer L.E."/>
            <person name="de la Bastide M."/>
            <person name="Spiegel L."/>
            <person name="Nascimento L."/>
            <person name="Zutavern T."/>
            <person name="O'Shaughnessy A."/>
            <person name="Dike S."/>
            <person name="Dedhia N."/>
            <person name="Preston R."/>
            <person name="Balija V."/>
            <person name="McCombie W.R."/>
            <person name="Chow T."/>
            <person name="Chen H."/>
            <person name="Chung M."/>
            <person name="Chen C."/>
            <person name="Shaw J."/>
            <person name="Wu H."/>
            <person name="Hsiao K."/>
            <person name="Chao Y."/>
            <person name="Chu M."/>
            <person name="Cheng C."/>
            <person name="Hour A."/>
            <person name="Lee P."/>
            <person name="Lin S."/>
            <person name="Lin Y."/>
            <person name="Liou J."/>
            <person name="Liu S."/>
            <person name="Hsing Y."/>
            <person name="Raghuvanshi S."/>
            <person name="Mohanty A."/>
            <person name="Bharti A.K."/>
            <person name="Gaur A."/>
            <person name="Gupta V."/>
            <person name="Kumar D."/>
            <person name="Ravi V."/>
            <person name="Vij S."/>
            <person name="Kapur A."/>
            <person name="Khurana P."/>
            <person name="Khurana P."/>
            <person name="Khurana J.P."/>
            <person name="Tyagi A.K."/>
            <person name="Gaikwad K."/>
            <person name="Singh A."/>
            <person name="Dalal V."/>
            <person name="Srivastava S."/>
            <person name="Dixit A."/>
            <person name="Pal A.K."/>
            <person name="Ghazi I.A."/>
            <person name="Yadav M."/>
            <person name="Pandit A."/>
            <person name="Bhargava A."/>
            <person name="Sureshbabu K."/>
            <person name="Batra K."/>
            <person name="Sharma T.R."/>
            <person name="Mohapatra T."/>
            <person name="Singh N.K."/>
            <person name="Messing J."/>
            <person name="Nelson A.B."/>
            <person name="Fuks G."/>
            <person name="Kavchok S."/>
            <person name="Keizer G."/>
            <person name="Linton E."/>
            <person name="Llaca V."/>
            <person name="Song R."/>
            <person name="Tanyolac B."/>
            <person name="Young S."/>
            <person name="Ho-Il K."/>
            <person name="Hahn J.H."/>
            <person name="Sangsakoo G."/>
            <person name="Vanavichit A."/>
            <person name="de Mattos Luiz.A.T."/>
            <person name="Zimmer P.D."/>
            <person name="Malone G."/>
            <person name="Dellagostin O."/>
            <person name="de Oliveira A.C."/>
            <person name="Bevan M."/>
            <person name="Bancroft I."/>
            <person name="Minx P."/>
            <person name="Cordum H."/>
            <person name="Wilson R."/>
            <person name="Cheng Z."/>
            <person name="Jin W."/>
            <person name="Jiang J."/>
            <person name="Leong S.A."/>
            <person name="Iwama H."/>
            <person name="Gojobori T."/>
            <person name="Itoh T."/>
            <person name="Niimura Y."/>
            <person name="Fujii Y."/>
            <person name="Habara T."/>
            <person name="Sakai H."/>
            <person name="Sato Y."/>
            <person name="Wilson G."/>
            <person name="Kumar K."/>
            <person name="McCouch S."/>
            <person name="Juretic N."/>
            <person name="Hoen D."/>
            <person name="Wright S."/>
            <person name="Bruskiewich R."/>
            <person name="Bureau T."/>
            <person name="Miyao A."/>
            <person name="Hirochika H."/>
            <person name="Nishikawa T."/>
            <person name="Kadowaki K."/>
            <person name="Sugiura M."/>
            <person name="Burr B."/>
            <person name="Sasaki T."/>
        </authorList>
    </citation>
    <scope>NUCLEOTIDE SEQUENCE [LARGE SCALE GENOMIC DNA]</scope>
    <source>
        <strain evidence="3">cv. Nipponbare</strain>
    </source>
</reference>
<feature type="compositionally biased region" description="Basic and acidic residues" evidence="1">
    <location>
        <begin position="66"/>
        <end position="78"/>
    </location>
</feature>
<gene>
    <name evidence="2" type="ordered locus">Os01g0179450</name>
    <name evidence="2" type="ORF">OSNPB_010179450</name>
</gene>
<evidence type="ECO:0000313" key="3">
    <source>
        <dbReference type="Proteomes" id="UP000059680"/>
    </source>
</evidence>
<proteinExistence type="predicted"/>
<organism evidence="2 3">
    <name type="scientific">Oryza sativa subsp. japonica</name>
    <name type="common">Rice</name>
    <dbReference type="NCBI Taxonomy" id="39947"/>
    <lineage>
        <taxon>Eukaryota</taxon>
        <taxon>Viridiplantae</taxon>
        <taxon>Streptophyta</taxon>
        <taxon>Embryophyta</taxon>
        <taxon>Tracheophyta</taxon>
        <taxon>Spermatophyta</taxon>
        <taxon>Magnoliopsida</taxon>
        <taxon>Liliopsida</taxon>
        <taxon>Poales</taxon>
        <taxon>Poaceae</taxon>
        <taxon>BOP clade</taxon>
        <taxon>Oryzoideae</taxon>
        <taxon>Oryzeae</taxon>
        <taxon>Oryzinae</taxon>
        <taxon>Oryza</taxon>
        <taxon>Oryza sativa</taxon>
    </lineage>
</organism>
<protein>
    <submittedName>
        <fullName evidence="2">Os01g0179450 protein</fullName>
    </submittedName>
</protein>
<dbReference type="EMBL" id="AP014957">
    <property type="protein sequence ID" value="BAS70712.1"/>
    <property type="molecule type" value="Genomic_DNA"/>
</dbReference>
<evidence type="ECO:0000313" key="2">
    <source>
        <dbReference type="EMBL" id="BAS70712.1"/>
    </source>
</evidence>
<dbReference type="Proteomes" id="UP000059680">
    <property type="component" value="Chromosome 1"/>
</dbReference>
<accession>A0A0P0UZG4</accession>
<reference evidence="2 3" key="3">
    <citation type="journal article" date="2013" name="Rice">
        <title>Improvement of the Oryza sativa Nipponbare reference genome using next generation sequence and optical map data.</title>
        <authorList>
            <person name="Kawahara Y."/>
            <person name="de la Bastide M."/>
            <person name="Hamilton J.P."/>
            <person name="Kanamori H."/>
            <person name="McCombie W.R."/>
            <person name="Ouyang S."/>
            <person name="Schwartz D.C."/>
            <person name="Tanaka T."/>
            <person name="Wu J."/>
            <person name="Zhou S."/>
            <person name="Childs K.L."/>
            <person name="Davidson R.M."/>
            <person name="Lin H."/>
            <person name="Quesada-Ocampo L."/>
            <person name="Vaillancourt B."/>
            <person name="Sakai H."/>
            <person name="Lee S.S."/>
            <person name="Kim J."/>
            <person name="Numa H."/>
            <person name="Itoh T."/>
            <person name="Buell C.R."/>
            <person name="Matsumoto T."/>
        </authorList>
    </citation>
    <scope>NUCLEOTIDE SEQUENCE [LARGE SCALE GENOMIC DNA]</scope>
    <source>
        <strain evidence="3">cv. Nipponbare</strain>
    </source>
</reference>
<feature type="region of interest" description="Disordered" evidence="1">
    <location>
        <begin position="87"/>
        <end position="106"/>
    </location>
</feature>
<feature type="region of interest" description="Disordered" evidence="1">
    <location>
        <begin position="53"/>
        <end position="81"/>
    </location>
</feature>
<keyword evidence="3" id="KW-1185">Reference proteome</keyword>
<dbReference type="InParanoid" id="A0A0P0UZG4"/>
<evidence type="ECO:0000256" key="1">
    <source>
        <dbReference type="SAM" id="MobiDB-lite"/>
    </source>
</evidence>
<dbReference type="PaxDb" id="39947-A0A0P0UZG4"/>
<reference evidence="2 3" key="2">
    <citation type="journal article" date="2013" name="Plant Cell Physiol.">
        <title>Rice Annotation Project Database (RAP-DB): an integrative and interactive database for rice genomics.</title>
        <authorList>
            <person name="Sakai H."/>
            <person name="Lee S.S."/>
            <person name="Tanaka T."/>
            <person name="Numa H."/>
            <person name="Kim J."/>
            <person name="Kawahara Y."/>
            <person name="Wakimoto H."/>
            <person name="Yang C.C."/>
            <person name="Iwamoto M."/>
            <person name="Abe T."/>
            <person name="Yamada Y."/>
            <person name="Muto A."/>
            <person name="Inokuchi H."/>
            <person name="Ikemura T."/>
            <person name="Matsumoto T."/>
            <person name="Sasaki T."/>
            <person name="Itoh T."/>
        </authorList>
    </citation>
    <scope>NUCLEOTIDE SEQUENCE [LARGE SCALE GENOMIC DNA]</scope>
    <source>
        <strain evidence="3">cv. Nipponbare</strain>
    </source>
</reference>
<name>A0A0P0UZG4_ORYSJ</name>